<protein>
    <submittedName>
        <fullName evidence="1">Uncharacterized protein</fullName>
    </submittedName>
</protein>
<gene>
    <name evidence="1" type="ORF">H5410_003154</name>
</gene>
<evidence type="ECO:0000313" key="2">
    <source>
        <dbReference type="Proteomes" id="UP000824120"/>
    </source>
</evidence>
<dbReference type="Proteomes" id="UP000824120">
    <property type="component" value="Chromosome 1"/>
</dbReference>
<sequence length="183" mass="20879">MTIPSRPRPQYKKGNGAKDEFTLIGESYASLFQKLRTLNILSPTEIKFLNPSPRNLDYSQHCTYCSDAPGHNIERYWYLKRAIQDLIDTHRIIVESSTSPNINQNPLPKHTETNMLEMMNGFEEVVVPYKSILKIGTSMENLVNVVDLTKTVPSWAERISKKLSPSTTPILTVKGELEDVWAR</sequence>
<evidence type="ECO:0000313" key="1">
    <source>
        <dbReference type="EMBL" id="KAG5631437.1"/>
    </source>
</evidence>
<reference evidence="1 2" key="1">
    <citation type="submission" date="2020-09" db="EMBL/GenBank/DDBJ databases">
        <title>De no assembly of potato wild relative species, Solanum commersonii.</title>
        <authorList>
            <person name="Cho K."/>
        </authorList>
    </citation>
    <scope>NUCLEOTIDE SEQUENCE [LARGE SCALE GENOMIC DNA]</scope>
    <source>
        <strain evidence="1">LZ3.2</strain>
        <tissue evidence="1">Leaf</tissue>
    </source>
</reference>
<proteinExistence type="predicted"/>
<accession>A0A9J6B3W6</accession>
<dbReference type="OrthoDB" id="1301501at2759"/>
<organism evidence="1 2">
    <name type="scientific">Solanum commersonii</name>
    <name type="common">Commerson's wild potato</name>
    <name type="synonym">Commerson's nightshade</name>
    <dbReference type="NCBI Taxonomy" id="4109"/>
    <lineage>
        <taxon>Eukaryota</taxon>
        <taxon>Viridiplantae</taxon>
        <taxon>Streptophyta</taxon>
        <taxon>Embryophyta</taxon>
        <taxon>Tracheophyta</taxon>
        <taxon>Spermatophyta</taxon>
        <taxon>Magnoliopsida</taxon>
        <taxon>eudicotyledons</taxon>
        <taxon>Gunneridae</taxon>
        <taxon>Pentapetalae</taxon>
        <taxon>asterids</taxon>
        <taxon>lamiids</taxon>
        <taxon>Solanales</taxon>
        <taxon>Solanaceae</taxon>
        <taxon>Solanoideae</taxon>
        <taxon>Solaneae</taxon>
        <taxon>Solanum</taxon>
    </lineage>
</organism>
<dbReference type="AlphaFoldDB" id="A0A9J6B3W6"/>
<dbReference type="PANTHER" id="PTHR32108:SF9">
    <property type="entry name" value="REVERSE TRANSCRIPTASE RNASE H-LIKE DOMAIN-CONTAINING PROTEIN"/>
    <property type="match status" value="1"/>
</dbReference>
<keyword evidence="2" id="KW-1185">Reference proteome</keyword>
<comment type="caution">
    <text evidence="1">The sequence shown here is derived from an EMBL/GenBank/DDBJ whole genome shotgun (WGS) entry which is preliminary data.</text>
</comment>
<dbReference type="PANTHER" id="PTHR32108">
    <property type="entry name" value="DNA-DIRECTED RNA POLYMERASE SUBUNIT ALPHA"/>
    <property type="match status" value="1"/>
</dbReference>
<name>A0A9J6B3W6_SOLCO</name>
<dbReference type="EMBL" id="JACXVP010000001">
    <property type="protein sequence ID" value="KAG5631437.1"/>
    <property type="molecule type" value="Genomic_DNA"/>
</dbReference>